<evidence type="ECO:0000256" key="1">
    <source>
        <dbReference type="SAM" id="MobiDB-lite"/>
    </source>
</evidence>
<protein>
    <submittedName>
        <fullName evidence="2">Unannotated protein</fullName>
    </submittedName>
</protein>
<name>A0A6J7TSF6_9ZZZZ</name>
<feature type="compositionally biased region" description="Basic residues" evidence="1">
    <location>
        <begin position="1"/>
        <end position="11"/>
    </location>
</feature>
<evidence type="ECO:0000313" key="2">
    <source>
        <dbReference type="EMBL" id="CAB5056859.1"/>
    </source>
</evidence>
<feature type="compositionally biased region" description="Low complexity" evidence="1">
    <location>
        <begin position="12"/>
        <end position="33"/>
    </location>
</feature>
<organism evidence="2">
    <name type="scientific">freshwater metagenome</name>
    <dbReference type="NCBI Taxonomy" id="449393"/>
    <lineage>
        <taxon>unclassified sequences</taxon>
        <taxon>metagenomes</taxon>
        <taxon>ecological metagenomes</taxon>
    </lineage>
</organism>
<feature type="compositionally biased region" description="Low complexity" evidence="1">
    <location>
        <begin position="41"/>
        <end position="65"/>
    </location>
</feature>
<gene>
    <name evidence="2" type="ORF">UFOPK4306_00628</name>
</gene>
<reference evidence="2" key="1">
    <citation type="submission" date="2020-05" db="EMBL/GenBank/DDBJ databases">
        <authorList>
            <person name="Chiriac C."/>
            <person name="Salcher M."/>
            <person name="Ghai R."/>
            <person name="Kavagutti S V."/>
        </authorList>
    </citation>
    <scope>NUCLEOTIDE SEQUENCE</scope>
</reference>
<dbReference type="EMBL" id="CAFBQP010000017">
    <property type="protein sequence ID" value="CAB5056859.1"/>
    <property type="molecule type" value="Genomic_DNA"/>
</dbReference>
<sequence>MSSNCSRRRRASASSRISSGMSTRVRFASSRRTAALRRLRASVSTSISSTSTTAARSSTSRASGSHDAIAASRFPPELASARNARIVVSSANNPSTNHGAIASQRCTSRATATNSLVSPERRRSDGTLTTTGRRPPRCAAATRSEMGSDRRAATSPAYRPRTVAFGCSPITAIAASAARARCSGDCAGRLASARCTRKPRNGSAVSTARFRPSGSLLAMSAGSLP</sequence>
<feature type="region of interest" description="Disordered" evidence="1">
    <location>
        <begin position="109"/>
        <end position="136"/>
    </location>
</feature>
<accession>A0A6J7TSF6</accession>
<proteinExistence type="predicted"/>
<feature type="region of interest" description="Disordered" evidence="1">
    <location>
        <begin position="1"/>
        <end position="67"/>
    </location>
</feature>
<dbReference type="AlphaFoldDB" id="A0A6J7TSF6"/>